<dbReference type="Gene3D" id="3.30.390.30">
    <property type="match status" value="1"/>
</dbReference>
<evidence type="ECO:0000256" key="4">
    <source>
        <dbReference type="PIRSR" id="PIRSR000350-3"/>
    </source>
</evidence>
<keyword evidence="4" id="KW-0520">NAD</keyword>
<evidence type="ECO:0000313" key="8">
    <source>
        <dbReference type="EMBL" id="AIG79804.1"/>
    </source>
</evidence>
<feature type="binding site" evidence="4">
    <location>
        <position position="272"/>
    </location>
    <ligand>
        <name>NAD(+)</name>
        <dbReference type="ChEBI" id="CHEBI:57540"/>
    </ligand>
</feature>
<dbReference type="Proteomes" id="UP000028492">
    <property type="component" value="Chromosome"/>
</dbReference>
<dbReference type="Pfam" id="PF02852">
    <property type="entry name" value="Pyr_redox_dim"/>
    <property type="match status" value="1"/>
</dbReference>
<dbReference type="EC" id="1.6.5.2" evidence="8"/>
<dbReference type="InterPro" id="IPR036188">
    <property type="entry name" value="FAD/NAD-bd_sf"/>
</dbReference>
<evidence type="ECO:0000256" key="5">
    <source>
        <dbReference type="PIRSR" id="PIRSR000350-4"/>
    </source>
</evidence>
<dbReference type="HOGENOM" id="CLU_016755_0_3_11"/>
<keyword evidence="9" id="KW-1185">Reference proteome</keyword>
<dbReference type="NCBIfam" id="NF005883">
    <property type="entry name" value="PRK07845.1"/>
    <property type="match status" value="1"/>
</dbReference>
<evidence type="ECO:0000259" key="7">
    <source>
        <dbReference type="Pfam" id="PF07992"/>
    </source>
</evidence>
<feature type="domain" description="Pyridine nucleotide-disulphide oxidoreductase dimerisation" evidence="6">
    <location>
        <begin position="349"/>
        <end position="456"/>
    </location>
</feature>
<keyword evidence="8" id="KW-0560">Oxidoreductase</keyword>
<dbReference type="InterPro" id="IPR004099">
    <property type="entry name" value="Pyr_nucl-diS_OxRdtase_dimer"/>
</dbReference>
<feature type="binding site" evidence="4">
    <location>
        <begin position="185"/>
        <end position="192"/>
    </location>
    <ligand>
        <name>NAD(+)</name>
        <dbReference type="ChEBI" id="CHEBI:57540"/>
    </ligand>
</feature>
<gene>
    <name evidence="8" type="primary">lpdA</name>
    <name evidence="8" type="ORF">AJAP_34985</name>
</gene>
<comment type="cofactor">
    <cofactor evidence="4">
        <name>FAD</name>
        <dbReference type="ChEBI" id="CHEBI:57692"/>
    </cofactor>
    <text evidence="4">Binds 1 FAD per subunit.</text>
</comment>
<organism evidence="8 9">
    <name type="scientific">Amycolatopsis japonica</name>
    <dbReference type="NCBI Taxonomy" id="208439"/>
    <lineage>
        <taxon>Bacteria</taxon>
        <taxon>Bacillati</taxon>
        <taxon>Actinomycetota</taxon>
        <taxon>Actinomycetes</taxon>
        <taxon>Pseudonocardiales</taxon>
        <taxon>Pseudonocardiaceae</taxon>
        <taxon>Amycolatopsis</taxon>
        <taxon>Amycolatopsis japonica group</taxon>
    </lineage>
</organism>
<dbReference type="GO" id="GO:0050660">
    <property type="term" value="F:flavin adenine dinucleotide binding"/>
    <property type="evidence" value="ECO:0007669"/>
    <property type="project" value="TreeGrafter"/>
</dbReference>
<dbReference type="PIRSF" id="PIRSF000350">
    <property type="entry name" value="Mercury_reductase_MerA"/>
    <property type="match status" value="1"/>
</dbReference>
<evidence type="ECO:0000256" key="2">
    <source>
        <dbReference type="ARBA" id="ARBA00022630"/>
    </source>
</evidence>
<evidence type="ECO:0000259" key="6">
    <source>
        <dbReference type="Pfam" id="PF02852"/>
    </source>
</evidence>
<proteinExistence type="inferred from homology"/>
<dbReference type="SUPFAM" id="SSF55424">
    <property type="entry name" value="FAD/NAD-linked reductases, dimerisation (C-terminal) domain"/>
    <property type="match status" value="1"/>
</dbReference>
<dbReference type="InterPro" id="IPR001100">
    <property type="entry name" value="Pyr_nuc-diS_OxRdtase"/>
</dbReference>
<feature type="domain" description="FAD/NAD(P)-binding" evidence="7">
    <location>
        <begin position="3"/>
        <end position="328"/>
    </location>
</feature>
<evidence type="ECO:0000313" key="9">
    <source>
        <dbReference type="Proteomes" id="UP000028492"/>
    </source>
</evidence>
<reference evidence="8 9" key="1">
    <citation type="journal article" date="2014" name="J. Biotechnol.">
        <title>Complete genome sequence of the actinobacterium Amycolatopsis japonica MG417-CF17(T) (=DSM 44213T) producing (S,S)-N,N'-ethylenediaminedisuccinic acid.</title>
        <authorList>
            <person name="Stegmann E."/>
            <person name="Albersmeier A."/>
            <person name="Spohn M."/>
            <person name="Gert H."/>
            <person name="Weber T."/>
            <person name="Wohlleben W."/>
            <person name="Kalinowski J."/>
            <person name="Ruckert C."/>
        </authorList>
    </citation>
    <scope>NUCLEOTIDE SEQUENCE [LARGE SCALE GENOMIC DNA]</scope>
    <source>
        <strain evidence="9">MG417-CF17 (DSM 44213)</strain>
    </source>
</reference>
<dbReference type="InterPro" id="IPR016156">
    <property type="entry name" value="FAD/NAD-linked_Rdtase_dimer_sf"/>
</dbReference>
<dbReference type="AlphaFoldDB" id="A0A075V5N5"/>
<feature type="disulfide bond" description="Redox-active" evidence="5">
    <location>
        <begin position="39"/>
        <end position="44"/>
    </location>
</feature>
<dbReference type="KEGG" id="aja:AJAP_34985"/>
<feature type="binding site" evidence="4">
    <location>
        <position position="113"/>
    </location>
    <ligand>
        <name>FAD</name>
        <dbReference type="ChEBI" id="CHEBI:57692"/>
    </ligand>
</feature>
<dbReference type="SUPFAM" id="SSF51905">
    <property type="entry name" value="FAD/NAD(P)-binding domain"/>
    <property type="match status" value="1"/>
</dbReference>
<keyword evidence="4" id="KW-0547">Nucleotide-binding</keyword>
<keyword evidence="2" id="KW-0285">Flavoprotein</keyword>
<dbReference type="GO" id="GO:0003955">
    <property type="term" value="F:NAD(P)H dehydrogenase (quinone) activity"/>
    <property type="evidence" value="ECO:0007669"/>
    <property type="project" value="UniProtKB-EC"/>
</dbReference>
<dbReference type="EMBL" id="CP008953">
    <property type="protein sequence ID" value="AIG79804.1"/>
    <property type="molecule type" value="Genomic_DNA"/>
</dbReference>
<dbReference type="Pfam" id="PF07992">
    <property type="entry name" value="Pyr_redox_2"/>
    <property type="match status" value="1"/>
</dbReference>
<dbReference type="InterPro" id="IPR023753">
    <property type="entry name" value="FAD/NAD-binding_dom"/>
</dbReference>
<feature type="binding site" evidence="4">
    <location>
        <position position="48"/>
    </location>
    <ligand>
        <name>FAD</name>
        <dbReference type="ChEBI" id="CHEBI:57692"/>
    </ligand>
</feature>
<dbReference type="RefSeq" id="WP_038519331.1">
    <property type="nucleotide sequence ID" value="NZ_CP008953.1"/>
</dbReference>
<evidence type="ECO:0000256" key="1">
    <source>
        <dbReference type="ARBA" id="ARBA00007532"/>
    </source>
</evidence>
<feature type="binding site" evidence="4">
    <location>
        <position position="313"/>
    </location>
    <ligand>
        <name>FAD</name>
        <dbReference type="ChEBI" id="CHEBI:57692"/>
    </ligand>
</feature>
<dbReference type="PRINTS" id="PR00368">
    <property type="entry name" value="FADPNR"/>
</dbReference>
<dbReference type="STRING" id="208439.AJAP_34985"/>
<dbReference type="Gene3D" id="3.50.50.60">
    <property type="entry name" value="FAD/NAD(P)-binding domain"/>
    <property type="match status" value="2"/>
</dbReference>
<dbReference type="PANTHER" id="PTHR43014">
    <property type="entry name" value="MERCURIC REDUCTASE"/>
    <property type="match status" value="1"/>
</dbReference>
<dbReference type="eggNOG" id="COG1249">
    <property type="taxonomic scope" value="Bacteria"/>
</dbReference>
<comment type="similarity">
    <text evidence="1">Belongs to the class-I pyridine nucleotide-disulfide oxidoreductase family.</text>
</comment>
<keyword evidence="3 4" id="KW-0274">FAD</keyword>
<name>A0A075V5N5_9PSEU</name>
<accession>A0A075V5N5</accession>
<dbReference type="PANTHER" id="PTHR43014:SF1">
    <property type="entry name" value="NAD(P)H DEHYDROGENASE (QUINONE)"/>
    <property type="match status" value="1"/>
</dbReference>
<sequence length="467" mass="48942">MTKIVIMGGGPAGYEAALVAAQHGADVTIVERDGLGGACVLYDCVPSKTFIASSGALANMHDLRELGINTDMADTSVDLPTVHGRVKGLALAQSADIRARVQREGVRVLIGQGRFDDEETGLATHKVAVTTHDGTVETLDADVVLISTGATPRVLPGAVPDGERILDWRQLYDLRELPEHLAVIGSGVTGAEFASAYTEMGVKVTVVSSRDRVLPHEDADAAAVLEEVFSQRGTTVAKQARADKVERTEKGVEIHLADGRVIEASHALMTVGSVPNTVDIGLEKVGIEPGPGGFIGVDRVSRTSAPGIYAAGDCTGVLMLASVASMQGRIAMWHALGEGVAPIKLKTVAANVFTHPEIATVGISQQAIDSGEVPARTIMLPLATNARAKMEGLRRGFVKLFCRPATGVVVGGVVVAPNASELILPIALAVQNQLTVEHLALTFSVYPSLSGSITEAGRQLMRHDDLD</sequence>
<protein>
    <submittedName>
        <fullName evidence="8">NAD(P)H dehydrogenase (Quinone)</fullName>
        <ecNumber evidence="8">1.6.5.2</ecNumber>
    </submittedName>
</protein>
<dbReference type="PRINTS" id="PR00411">
    <property type="entry name" value="PNDRDTASEI"/>
</dbReference>
<evidence type="ECO:0000256" key="3">
    <source>
        <dbReference type="ARBA" id="ARBA00022827"/>
    </source>
</evidence>